<gene>
    <name evidence="2" type="ORF">AC244_30335</name>
</gene>
<dbReference type="RefSeq" id="WP_053252530.1">
    <property type="nucleotide sequence ID" value="NZ_LGAP01000034.1"/>
</dbReference>
<protein>
    <submittedName>
        <fullName evidence="2">Membrane protein</fullName>
    </submittedName>
</protein>
<accession>A0A0L8BGH3</accession>
<organism evidence="2 3">
    <name type="scientific">Ensifer adhaerens</name>
    <name type="common">Sinorhizobium morelense</name>
    <dbReference type="NCBI Taxonomy" id="106592"/>
    <lineage>
        <taxon>Bacteria</taxon>
        <taxon>Pseudomonadati</taxon>
        <taxon>Pseudomonadota</taxon>
        <taxon>Alphaproteobacteria</taxon>
        <taxon>Hyphomicrobiales</taxon>
        <taxon>Rhizobiaceae</taxon>
        <taxon>Sinorhizobium/Ensifer group</taxon>
        <taxon>Ensifer</taxon>
    </lineage>
</organism>
<evidence type="ECO:0000313" key="3">
    <source>
        <dbReference type="Proteomes" id="UP000037425"/>
    </source>
</evidence>
<comment type="caution">
    <text evidence="2">The sequence shown here is derived from an EMBL/GenBank/DDBJ whole genome shotgun (WGS) entry which is preliminary data.</text>
</comment>
<keyword evidence="1" id="KW-0472">Membrane</keyword>
<feature type="transmembrane region" description="Helical" evidence="1">
    <location>
        <begin position="85"/>
        <end position="108"/>
    </location>
</feature>
<dbReference type="Proteomes" id="UP000037425">
    <property type="component" value="Unassembled WGS sequence"/>
</dbReference>
<feature type="transmembrane region" description="Helical" evidence="1">
    <location>
        <begin position="12"/>
        <end position="35"/>
    </location>
</feature>
<dbReference type="PATRIC" id="fig|106592.7.peg.5235"/>
<feature type="transmembrane region" description="Helical" evidence="1">
    <location>
        <begin position="47"/>
        <end position="65"/>
    </location>
</feature>
<dbReference type="AlphaFoldDB" id="A0A0L8BGH3"/>
<dbReference type="OrthoDB" id="9806647at2"/>
<keyword evidence="1" id="KW-0812">Transmembrane</keyword>
<reference evidence="3" key="1">
    <citation type="submission" date="2015-07" db="EMBL/GenBank/DDBJ databases">
        <title>Whole genome sequence of an Ensifer adhaerens strain isolated from a cave pool in the Wind Cave National Park.</title>
        <authorList>
            <person name="Eng W.W.H."/>
            <person name="Gan H.M."/>
            <person name="Barton H.A."/>
            <person name="Savka M.A."/>
        </authorList>
    </citation>
    <scope>NUCLEOTIDE SEQUENCE [LARGE SCALE GENOMIC DNA]</scope>
    <source>
        <strain evidence="3">SD006</strain>
    </source>
</reference>
<name>A0A0L8BGH3_ENSAD</name>
<keyword evidence="1" id="KW-1133">Transmembrane helix</keyword>
<evidence type="ECO:0000256" key="1">
    <source>
        <dbReference type="SAM" id="Phobius"/>
    </source>
</evidence>
<proteinExistence type="predicted"/>
<evidence type="ECO:0000313" key="2">
    <source>
        <dbReference type="EMBL" id="KOF13669.1"/>
    </source>
</evidence>
<sequence>MQNDEDKPIEPVFRNGTVTVVGVVLSFSLGFLTQWAANPVPWNMGDLPAVILLAIGILLQMHALWDFLQLRSLQPKIYDQATRIFFIGVVVTGSGVFAALIADFVVMISNAA</sequence>
<dbReference type="EMBL" id="LGAP01000034">
    <property type="protein sequence ID" value="KOF13669.1"/>
    <property type="molecule type" value="Genomic_DNA"/>
</dbReference>